<reference evidence="2 3" key="1">
    <citation type="journal article" date="2019" name="ISME J.">
        <title>Deianiraea, an extracellular bacterium associated with the ciliate Paramecium, suggests an alternative scenario for the evolution of Rickettsiales.</title>
        <authorList>
            <person name="Castelli M."/>
            <person name="Sabaneyeva E."/>
            <person name="Lanzoni O."/>
            <person name="Lebedeva N."/>
            <person name="Floriano A.M."/>
            <person name="Gaiarsa S."/>
            <person name="Benken K."/>
            <person name="Modeo L."/>
            <person name="Bandi C."/>
            <person name="Potekhin A."/>
            <person name="Sassera D."/>
            <person name="Petroni G."/>
        </authorList>
    </citation>
    <scope>NUCLEOTIDE SEQUENCE [LARGE SCALE GENOMIC DNA]</scope>
    <source>
        <strain evidence="2">CyL4-1</strain>
    </source>
</reference>
<dbReference type="EMBL" id="CP029077">
    <property type="protein sequence ID" value="QED23565.1"/>
    <property type="molecule type" value="Genomic_DNA"/>
</dbReference>
<organism evidence="2 3">
    <name type="scientific">Candidatus Deianiraea vastatrix</name>
    <dbReference type="NCBI Taxonomy" id="2163644"/>
    <lineage>
        <taxon>Bacteria</taxon>
        <taxon>Pseudomonadati</taxon>
        <taxon>Pseudomonadota</taxon>
        <taxon>Alphaproteobacteria</taxon>
        <taxon>Rickettsiales</taxon>
        <taxon>Candidatus Deianiraeaceae</taxon>
        <taxon>Candidatus Deianiraea</taxon>
    </lineage>
</organism>
<evidence type="ECO:0000256" key="1">
    <source>
        <dbReference type="SAM" id="MobiDB-lite"/>
    </source>
</evidence>
<proteinExistence type="predicted"/>
<gene>
    <name evidence="2" type="ORF">Deia_00777</name>
</gene>
<evidence type="ECO:0000313" key="3">
    <source>
        <dbReference type="Proteomes" id="UP000321934"/>
    </source>
</evidence>
<accession>A0A5B8XF70</accession>
<keyword evidence="3" id="KW-1185">Reference proteome</keyword>
<dbReference type="AlphaFoldDB" id="A0A5B8XF70"/>
<feature type="region of interest" description="Disordered" evidence="1">
    <location>
        <begin position="208"/>
        <end position="245"/>
    </location>
</feature>
<protein>
    <submittedName>
        <fullName evidence="2">Uncharacterized protein</fullName>
    </submittedName>
</protein>
<dbReference type="Proteomes" id="UP000321934">
    <property type="component" value="Chromosome"/>
</dbReference>
<sequence>MDTSTKTFMNRGIPNLHKRQQMAEQLMPPLIQDPSEEHVKKLGEIAYIKYPKSNNSQEYNFDKVMQNLQDEVMDKNNRPDIQNIYRLIRKTINFMIQYKQSHGNIDINNINDKIVLIHEQIHLSFPHDLKKYTLDMLNMTTSIVKNAMEYINENVKIQAVQTERVEQIVKKEITLKQPITTSATGSIPSAARKQTLNKDDQEYYAQFNKQETQETTPDSSSPNYAKLTTASRGWRNQKQISQNDNQKFDTTMYNKASHNVGAIQHNQVHVDKQINPVSSRQGGRFVYNPKMVNNYVNNNHQQNQQGGNGSLATQMFANNTRFANLTKKPTGLLPTINQRGYRK</sequence>
<name>A0A5B8XF70_9RICK</name>
<evidence type="ECO:0000313" key="2">
    <source>
        <dbReference type="EMBL" id="QED23565.1"/>
    </source>
</evidence>